<dbReference type="STRING" id="879819.A0A0J0XRC7"/>
<dbReference type="OrthoDB" id="21449at2759"/>
<keyword evidence="3" id="KW-0175">Coiled coil</keyword>
<keyword evidence="1 2" id="KW-0103">Bromodomain</keyword>
<accession>A0A0J0XRC7</accession>
<feature type="compositionally biased region" description="Acidic residues" evidence="4">
    <location>
        <begin position="174"/>
        <end position="192"/>
    </location>
</feature>
<protein>
    <recommendedName>
        <fullName evidence="5">Bromo domain-containing protein</fullName>
    </recommendedName>
</protein>
<evidence type="ECO:0000256" key="3">
    <source>
        <dbReference type="SAM" id="Coils"/>
    </source>
</evidence>
<dbReference type="Gene3D" id="1.10.20.10">
    <property type="entry name" value="Histone, subunit A"/>
    <property type="match status" value="1"/>
</dbReference>
<dbReference type="InterPro" id="IPR001487">
    <property type="entry name" value="Bromodomain"/>
</dbReference>
<dbReference type="GO" id="GO:0006357">
    <property type="term" value="P:regulation of transcription by RNA polymerase II"/>
    <property type="evidence" value="ECO:0007669"/>
    <property type="project" value="TreeGrafter"/>
</dbReference>
<dbReference type="EMBL" id="KQ087193">
    <property type="protein sequence ID" value="KLT43650.1"/>
    <property type="molecule type" value="Genomic_DNA"/>
</dbReference>
<gene>
    <name evidence="6" type="ORF">CC85DRAFT_284364</name>
</gene>
<feature type="region of interest" description="Disordered" evidence="4">
    <location>
        <begin position="319"/>
        <end position="361"/>
    </location>
</feature>
<feature type="region of interest" description="Disordered" evidence="4">
    <location>
        <begin position="163"/>
        <end position="234"/>
    </location>
</feature>
<dbReference type="InterPro" id="IPR037782">
    <property type="entry name" value="Spt7"/>
</dbReference>
<dbReference type="GO" id="GO:0046695">
    <property type="term" value="C:SLIK (SAGA-like) complex"/>
    <property type="evidence" value="ECO:0007669"/>
    <property type="project" value="InterPro"/>
</dbReference>
<reference evidence="6 7" key="1">
    <citation type="submission" date="2015-03" db="EMBL/GenBank/DDBJ databases">
        <title>Genomics and transcriptomics of the oil-accumulating basidiomycete yeast T. oleaginosus allow insights into substrate utilization and the diverse evolutionary trajectories of mating systems in fungi.</title>
        <authorList>
            <consortium name="DOE Joint Genome Institute"/>
            <person name="Kourist R."/>
            <person name="Kracht O."/>
            <person name="Bracharz F."/>
            <person name="Lipzen A."/>
            <person name="Nolan M."/>
            <person name="Ohm R."/>
            <person name="Grigoriev I."/>
            <person name="Sun S."/>
            <person name="Heitman J."/>
            <person name="Bruck T."/>
            <person name="Nowrousian M."/>
        </authorList>
    </citation>
    <scope>NUCLEOTIDE SEQUENCE [LARGE SCALE GENOMIC DNA]</scope>
    <source>
        <strain evidence="6 7">IBC0246</strain>
    </source>
</reference>
<dbReference type="GO" id="GO:0046982">
    <property type="term" value="F:protein heterodimerization activity"/>
    <property type="evidence" value="ECO:0007669"/>
    <property type="project" value="InterPro"/>
</dbReference>
<evidence type="ECO:0000256" key="2">
    <source>
        <dbReference type="PROSITE-ProRule" id="PRU00035"/>
    </source>
</evidence>
<evidence type="ECO:0000256" key="4">
    <source>
        <dbReference type="SAM" id="MobiDB-lite"/>
    </source>
</evidence>
<dbReference type="GO" id="GO:0006325">
    <property type="term" value="P:chromatin organization"/>
    <property type="evidence" value="ECO:0007669"/>
    <property type="project" value="UniProtKB-ARBA"/>
</dbReference>
<dbReference type="PANTHER" id="PTHR47343:SF1">
    <property type="entry name" value="TRANSCRIPTIONAL ACTIVATOR SPT7"/>
    <property type="match status" value="1"/>
</dbReference>
<feature type="compositionally biased region" description="Basic and acidic residues" evidence="4">
    <location>
        <begin position="722"/>
        <end position="743"/>
    </location>
</feature>
<evidence type="ECO:0000313" key="6">
    <source>
        <dbReference type="EMBL" id="KLT43650.1"/>
    </source>
</evidence>
<dbReference type="InterPro" id="IPR036427">
    <property type="entry name" value="Bromodomain-like_sf"/>
</dbReference>
<keyword evidence="7" id="KW-1185">Reference proteome</keyword>
<dbReference type="AlphaFoldDB" id="A0A0J0XRC7"/>
<dbReference type="PANTHER" id="PTHR47343">
    <property type="entry name" value="TRANSCRIPTIONAL ACTIVATOR SPT7"/>
    <property type="match status" value="1"/>
</dbReference>
<dbReference type="Proteomes" id="UP000053611">
    <property type="component" value="Unassembled WGS sequence"/>
</dbReference>
<dbReference type="GO" id="GO:0005198">
    <property type="term" value="F:structural molecule activity"/>
    <property type="evidence" value="ECO:0007669"/>
    <property type="project" value="TreeGrafter"/>
</dbReference>
<feature type="coiled-coil region" evidence="3">
    <location>
        <begin position="408"/>
        <end position="437"/>
    </location>
</feature>
<feature type="compositionally biased region" description="Basic residues" evidence="4">
    <location>
        <begin position="330"/>
        <end position="340"/>
    </location>
</feature>
<dbReference type="InterPro" id="IPR009072">
    <property type="entry name" value="Histone-fold"/>
</dbReference>
<feature type="compositionally biased region" description="Acidic residues" evidence="4">
    <location>
        <begin position="750"/>
        <end position="761"/>
    </location>
</feature>
<evidence type="ECO:0000256" key="1">
    <source>
        <dbReference type="ARBA" id="ARBA00023117"/>
    </source>
</evidence>
<name>A0A0J0XRC7_9TREE</name>
<evidence type="ECO:0000313" key="7">
    <source>
        <dbReference type="Proteomes" id="UP000053611"/>
    </source>
</evidence>
<dbReference type="SMART" id="SM00297">
    <property type="entry name" value="BROMO"/>
    <property type="match status" value="1"/>
</dbReference>
<dbReference type="SUPFAM" id="SSF47370">
    <property type="entry name" value="Bromodomain"/>
    <property type="match status" value="1"/>
</dbReference>
<dbReference type="PROSITE" id="PS50014">
    <property type="entry name" value="BROMODOMAIN_2"/>
    <property type="match status" value="1"/>
</dbReference>
<dbReference type="GO" id="GO:0000124">
    <property type="term" value="C:SAGA complex"/>
    <property type="evidence" value="ECO:0007669"/>
    <property type="project" value="InterPro"/>
</dbReference>
<dbReference type="Gene3D" id="1.20.920.10">
    <property type="entry name" value="Bromodomain-like"/>
    <property type="match status" value="1"/>
</dbReference>
<feature type="domain" description="Bromo" evidence="5">
    <location>
        <begin position="52"/>
        <end position="122"/>
    </location>
</feature>
<organism evidence="6 7">
    <name type="scientific">Cutaneotrichosporon oleaginosum</name>
    <dbReference type="NCBI Taxonomy" id="879819"/>
    <lineage>
        <taxon>Eukaryota</taxon>
        <taxon>Fungi</taxon>
        <taxon>Dikarya</taxon>
        <taxon>Basidiomycota</taxon>
        <taxon>Agaricomycotina</taxon>
        <taxon>Tremellomycetes</taxon>
        <taxon>Trichosporonales</taxon>
        <taxon>Trichosporonaceae</taxon>
        <taxon>Cutaneotrichosporon</taxon>
    </lineage>
</organism>
<dbReference type="Pfam" id="PF00439">
    <property type="entry name" value="Bromodomain"/>
    <property type="match status" value="1"/>
</dbReference>
<proteinExistence type="predicted"/>
<dbReference type="CDD" id="cd22927">
    <property type="entry name" value="HFD_SPT7"/>
    <property type="match status" value="1"/>
</dbReference>
<sequence length="761" mass="83629">MKYLLQYLDGISDAPRLTDPDFQQLLVNVNAGKGKSSDAFYDALEKIVLELKNSPEAAPFLKPVSKRDAPDYSTYISKPMDLQTLLRNVKNHKYKNKTDFGNDVDLIWQNCLTYNTTANHPLRGIALFLRQKSNHLLSFLADRDSNANNPLAQMLAASGASLAVQRAASQQPANDDEDAAGESDDAMGEDEESGRKKSEGANGTATPGVRRGTSVLSGDRRVNGRLQTPPPFRPNLVADFESSSALLRTPHIMAHWEPISLLHSGPAFLDKAKAKELLHGIHPPSWYSAATDADDEDAKLEGCWWGAVTKDDAYVGGLPTAPHMIEGPSSKRRRVARRRSPTPNGDMEMSESQPPALVPSKPVSLARVVDRAIDKLTDARRTMHTVQELQRYYEGDGTDPEPQPLEPIESVRAGLTKQRKELKRKREEARAEGAARRKLGGEVGAAEAALELKRSTASLLAHAGFDGANDIPLDLMTRVAGDYIRNIGRTFRLLLDGFAHQMKPDELVLHVLHENGQVKLHDLESHIKDEIERDSAKVAEQQRKMRAAYAELTTAPVIEDDMLLADGGQMLQHGDFAEDLGEDFLGLRELGIDKEFGLSSVTVPKSLFFGRRRRDAAALGPKTAEPDYAPPPPFIPLTAGTYKAATPALLHAFYADRFENSPPEGDEAFDPLHANIGPLGQIVVKPPQNVPAKKKKDDDKKEKKPAKKTGQTGVGKGNWIRPSKEERERRAAEKKAELERQRAAEAAAAEGDEEDAEGEDE</sequence>
<feature type="region of interest" description="Disordered" evidence="4">
    <location>
        <begin position="679"/>
        <end position="761"/>
    </location>
</feature>
<evidence type="ECO:0000259" key="5">
    <source>
        <dbReference type="PROSITE" id="PS50014"/>
    </source>
</evidence>
<dbReference type="PRINTS" id="PR00503">
    <property type="entry name" value="BROMODOMAIN"/>
</dbReference>